<dbReference type="AlphaFoldDB" id="A0A2U1TE34"/>
<keyword evidence="1" id="KW-0812">Transmembrane</keyword>
<feature type="transmembrane region" description="Helical" evidence="1">
    <location>
        <begin position="95"/>
        <end position="119"/>
    </location>
</feature>
<proteinExistence type="predicted"/>
<name>A0A2U1TE34_9MICO</name>
<keyword evidence="1" id="KW-1133">Transmembrane helix</keyword>
<evidence type="ECO:0000313" key="3">
    <source>
        <dbReference type="Proteomes" id="UP000244962"/>
    </source>
</evidence>
<accession>A0A2U1TE34</accession>
<protein>
    <submittedName>
        <fullName evidence="2">Uncharacterized protein</fullName>
    </submittedName>
</protein>
<dbReference type="Proteomes" id="UP000244962">
    <property type="component" value="Unassembled WGS sequence"/>
</dbReference>
<organism evidence="2 3">
    <name type="scientific">Mycetocola zhujimingii</name>
    <dbReference type="NCBI Taxonomy" id="2079792"/>
    <lineage>
        <taxon>Bacteria</taxon>
        <taxon>Bacillati</taxon>
        <taxon>Actinomycetota</taxon>
        <taxon>Actinomycetes</taxon>
        <taxon>Micrococcales</taxon>
        <taxon>Microbacteriaceae</taxon>
        <taxon>Mycetocola</taxon>
    </lineage>
</organism>
<evidence type="ECO:0000313" key="2">
    <source>
        <dbReference type="EMBL" id="PWC07158.1"/>
    </source>
</evidence>
<feature type="transmembrane region" description="Helical" evidence="1">
    <location>
        <begin position="45"/>
        <end position="74"/>
    </location>
</feature>
<dbReference type="RefSeq" id="WP_108962766.1">
    <property type="nucleotide sequence ID" value="NZ_QEFB01000006.1"/>
</dbReference>
<sequence length="156" mass="16100">MDAIPTEPRDAASAREVLDTISLDRWRLAARFTAEAWWTAPAQALAVAAVVGAPAAGMGGPMSIVAGLATMALVGIEQHFRKRTGISTNRPAGPVSLSVLVVLCTGFVVAAAASFVLAMNGETSSVIAVASATFVGMLLGVVIYDRAYARDLLRVG</sequence>
<dbReference type="EMBL" id="QEFB01000006">
    <property type="protein sequence ID" value="PWC07158.1"/>
    <property type="molecule type" value="Genomic_DNA"/>
</dbReference>
<evidence type="ECO:0000256" key="1">
    <source>
        <dbReference type="SAM" id="Phobius"/>
    </source>
</evidence>
<reference evidence="3" key="1">
    <citation type="submission" date="2018-04" db="EMBL/GenBank/DDBJ databases">
        <authorList>
            <person name="Liu S."/>
            <person name="Wang Z."/>
            <person name="Li J."/>
        </authorList>
    </citation>
    <scope>NUCLEOTIDE SEQUENCE [LARGE SCALE GENOMIC DNA]</scope>
    <source>
        <strain evidence="3">622</strain>
    </source>
</reference>
<comment type="caution">
    <text evidence="2">The sequence shown here is derived from an EMBL/GenBank/DDBJ whole genome shotgun (WGS) entry which is preliminary data.</text>
</comment>
<keyword evidence="1" id="KW-0472">Membrane</keyword>
<feature type="transmembrane region" description="Helical" evidence="1">
    <location>
        <begin position="125"/>
        <end position="144"/>
    </location>
</feature>
<keyword evidence="3" id="KW-1185">Reference proteome</keyword>
<gene>
    <name evidence="2" type="ORF">DF223_07710</name>
</gene>